<evidence type="ECO:0000256" key="1">
    <source>
        <dbReference type="ARBA" id="ARBA00004429"/>
    </source>
</evidence>
<protein>
    <recommendedName>
        <fullName evidence="13">C4-dicarboxylate transporter</fullName>
    </recommendedName>
</protein>
<evidence type="ECO:0000256" key="2">
    <source>
        <dbReference type="ARBA" id="ARBA00006413"/>
    </source>
</evidence>
<keyword evidence="4 13" id="KW-1003">Cell membrane</keyword>
<comment type="catalytic activity">
    <reaction evidence="9">
        <text>L-aspartate(in) + succinate(out) = L-aspartate(out) + succinate(in)</text>
        <dbReference type="Rhea" id="RHEA:29343"/>
        <dbReference type="ChEBI" id="CHEBI:29991"/>
        <dbReference type="ChEBI" id="CHEBI:30031"/>
    </reaction>
    <physiologicalReaction direction="right-to-left" evidence="9">
        <dbReference type="Rhea" id="RHEA:29345"/>
    </physiologicalReaction>
</comment>
<accession>A0A1H5V1E4</accession>
<comment type="catalytic activity">
    <reaction evidence="11">
        <text>fumarate(in) + succinate(out) = fumarate(out) + succinate(in)</text>
        <dbReference type="Rhea" id="RHEA:29323"/>
        <dbReference type="ChEBI" id="CHEBI:29806"/>
        <dbReference type="ChEBI" id="CHEBI:30031"/>
    </reaction>
    <physiologicalReaction direction="right-to-left" evidence="11">
        <dbReference type="Rhea" id="RHEA:29325"/>
    </physiologicalReaction>
</comment>
<comment type="function">
    <text evidence="13">Responsible for the transport of C4-dicarboxylates.</text>
</comment>
<feature type="transmembrane region" description="Helical" evidence="14">
    <location>
        <begin position="46"/>
        <end position="67"/>
    </location>
</feature>
<evidence type="ECO:0000256" key="3">
    <source>
        <dbReference type="ARBA" id="ARBA00022448"/>
    </source>
</evidence>
<evidence type="ECO:0000313" key="16">
    <source>
        <dbReference type="Proteomes" id="UP000236721"/>
    </source>
</evidence>
<dbReference type="InterPro" id="IPR004668">
    <property type="entry name" value="Anaer_Dcu_memb_transpt"/>
</dbReference>
<evidence type="ECO:0000256" key="4">
    <source>
        <dbReference type="ARBA" id="ARBA00022475"/>
    </source>
</evidence>
<dbReference type="GO" id="GO:0005886">
    <property type="term" value="C:plasma membrane"/>
    <property type="evidence" value="ECO:0007669"/>
    <property type="project" value="UniProtKB-SubCell"/>
</dbReference>
<evidence type="ECO:0000256" key="10">
    <source>
        <dbReference type="ARBA" id="ARBA00034284"/>
    </source>
</evidence>
<feature type="transmembrane region" description="Helical" evidence="14">
    <location>
        <begin position="257"/>
        <end position="273"/>
    </location>
</feature>
<comment type="similarity">
    <text evidence="2 13">Belongs to the DcuA/DcuB transporter (TC 2.A.13.1) family.</text>
</comment>
<proteinExistence type="inferred from homology"/>
<keyword evidence="7 14" id="KW-1133">Transmembrane helix</keyword>
<feature type="transmembrane region" description="Helical" evidence="14">
    <location>
        <begin position="293"/>
        <end position="313"/>
    </location>
</feature>
<feature type="transmembrane region" description="Helical" evidence="14">
    <location>
        <begin position="88"/>
        <end position="113"/>
    </location>
</feature>
<keyword evidence="3 13" id="KW-0813">Transport</keyword>
<dbReference type="Pfam" id="PF03605">
    <property type="entry name" value="DcuA_DcuB"/>
    <property type="match status" value="1"/>
</dbReference>
<evidence type="ECO:0000256" key="12">
    <source>
        <dbReference type="ARBA" id="ARBA00036117"/>
    </source>
</evidence>
<feature type="transmembrane region" description="Helical" evidence="14">
    <location>
        <begin position="133"/>
        <end position="158"/>
    </location>
</feature>
<dbReference type="NCBIfam" id="NF006927">
    <property type="entry name" value="PRK09412.1"/>
    <property type="match status" value="1"/>
</dbReference>
<organism evidence="15 16">
    <name type="scientific">Vibrio hangzhouensis</name>
    <dbReference type="NCBI Taxonomy" id="462991"/>
    <lineage>
        <taxon>Bacteria</taxon>
        <taxon>Pseudomonadati</taxon>
        <taxon>Pseudomonadota</taxon>
        <taxon>Gammaproteobacteria</taxon>
        <taxon>Vibrionales</taxon>
        <taxon>Vibrionaceae</taxon>
        <taxon>Vibrio</taxon>
    </lineage>
</organism>
<feature type="transmembrane region" description="Helical" evidence="14">
    <location>
        <begin position="325"/>
        <end position="352"/>
    </location>
</feature>
<keyword evidence="16" id="KW-1185">Reference proteome</keyword>
<dbReference type="OrthoDB" id="9157063at2"/>
<evidence type="ECO:0000256" key="9">
    <source>
        <dbReference type="ARBA" id="ARBA00034237"/>
    </source>
</evidence>
<dbReference type="NCBIfam" id="TIGR00770">
    <property type="entry name" value="Dcu"/>
    <property type="match status" value="1"/>
</dbReference>
<feature type="transmembrane region" description="Helical" evidence="14">
    <location>
        <begin position="165"/>
        <end position="188"/>
    </location>
</feature>
<comment type="catalytic activity">
    <reaction evidence="10">
        <text>(S)-malate(in) + succinate(out) = (S)-malate(out) + succinate(in)</text>
        <dbReference type="Rhea" id="RHEA:29327"/>
        <dbReference type="ChEBI" id="CHEBI:15589"/>
        <dbReference type="ChEBI" id="CHEBI:30031"/>
    </reaction>
    <physiologicalReaction direction="right-to-left" evidence="10">
        <dbReference type="Rhea" id="RHEA:29329"/>
    </physiologicalReaction>
</comment>
<evidence type="ECO:0000313" key="15">
    <source>
        <dbReference type="EMBL" id="SEF81195.1"/>
    </source>
</evidence>
<keyword evidence="5 13" id="KW-0997">Cell inner membrane</keyword>
<comment type="catalytic activity">
    <reaction evidence="12">
        <text>fumarate(in) + L-aspartate(out) = fumarate(out) + L-aspartate(in)</text>
        <dbReference type="Rhea" id="RHEA:72459"/>
        <dbReference type="ChEBI" id="CHEBI:29806"/>
        <dbReference type="ChEBI" id="CHEBI:29991"/>
    </reaction>
    <physiologicalReaction direction="left-to-right" evidence="12">
        <dbReference type="Rhea" id="RHEA:72460"/>
    </physiologicalReaction>
</comment>
<dbReference type="RefSeq" id="WP_103879288.1">
    <property type="nucleotide sequence ID" value="NZ_FNVG01000004.1"/>
</dbReference>
<evidence type="ECO:0000256" key="14">
    <source>
        <dbReference type="SAM" id="Phobius"/>
    </source>
</evidence>
<dbReference type="Proteomes" id="UP000236721">
    <property type="component" value="Unassembled WGS sequence"/>
</dbReference>
<feature type="transmembrane region" description="Helical" evidence="14">
    <location>
        <begin position="228"/>
        <end position="245"/>
    </location>
</feature>
<evidence type="ECO:0000256" key="6">
    <source>
        <dbReference type="ARBA" id="ARBA00022692"/>
    </source>
</evidence>
<name>A0A1H5V1E4_9VIBR</name>
<dbReference type="EMBL" id="FNVG01000004">
    <property type="protein sequence ID" value="SEF81195.1"/>
    <property type="molecule type" value="Genomic_DNA"/>
</dbReference>
<dbReference type="NCBIfam" id="NF009136">
    <property type="entry name" value="PRK12489.1"/>
    <property type="match status" value="1"/>
</dbReference>
<dbReference type="AlphaFoldDB" id="A0A1H5V1E4"/>
<feature type="transmembrane region" description="Helical" evidence="14">
    <location>
        <begin position="411"/>
        <end position="435"/>
    </location>
</feature>
<dbReference type="PANTHER" id="PTHR36106">
    <property type="entry name" value="ANAEROBIC C4-DICARBOXYLATE TRANSPORTER DCUB"/>
    <property type="match status" value="1"/>
</dbReference>
<comment type="subcellular location">
    <subcellularLocation>
        <location evidence="1 13">Cell inner membrane</location>
        <topology evidence="1 13">Multi-pass membrane protein</topology>
    </subcellularLocation>
</comment>
<dbReference type="PIRSF" id="PIRSF004539">
    <property type="entry name" value="C4-dicrbxl_trns"/>
    <property type="match status" value="1"/>
</dbReference>
<keyword evidence="8 13" id="KW-0472">Membrane</keyword>
<evidence type="ECO:0000256" key="5">
    <source>
        <dbReference type="ARBA" id="ARBA00022519"/>
    </source>
</evidence>
<dbReference type="GO" id="GO:0015556">
    <property type="term" value="F:C4-dicarboxylate transmembrane transporter activity"/>
    <property type="evidence" value="ECO:0007669"/>
    <property type="project" value="InterPro"/>
</dbReference>
<evidence type="ECO:0000256" key="13">
    <source>
        <dbReference type="PIRNR" id="PIRNR004539"/>
    </source>
</evidence>
<reference evidence="16" key="1">
    <citation type="submission" date="2016-10" db="EMBL/GenBank/DDBJ databases">
        <authorList>
            <person name="Varghese N."/>
            <person name="Submissions S."/>
        </authorList>
    </citation>
    <scope>NUCLEOTIDE SEQUENCE [LARGE SCALE GENOMIC DNA]</scope>
    <source>
        <strain evidence="16">CGMCC 1.7062</strain>
    </source>
</reference>
<gene>
    <name evidence="15" type="ORF">SAMN04488244_1046</name>
</gene>
<evidence type="ECO:0000256" key="8">
    <source>
        <dbReference type="ARBA" id="ARBA00023136"/>
    </source>
</evidence>
<keyword evidence="6 14" id="KW-0812">Transmembrane</keyword>
<evidence type="ECO:0000256" key="7">
    <source>
        <dbReference type="ARBA" id="ARBA00022989"/>
    </source>
</evidence>
<dbReference type="PANTHER" id="PTHR36106:SF2">
    <property type="entry name" value="C4-DICARBOXYLATE TRANSPORTER DCUA"/>
    <property type="match status" value="1"/>
</dbReference>
<evidence type="ECO:0000256" key="11">
    <source>
        <dbReference type="ARBA" id="ARBA00034287"/>
    </source>
</evidence>
<sequence length="436" mass="46056">MIYMHLLLLVATVVLAARLGGIGVGLAGGVGMSIAVFGFGLEPGKMPISVLLIILSVILALAVMQRAGGLDYMVKVAERLLRNNPKYINVLAPLTTFVLTVLSGTQYTTLSILNVIQQVAKSTNVRPSQPLTASVVACQVAITASPISAATAAMWVVVEQMGVSFGSVLAVIIPTGFVAACVATFVAVRQGCDLLDDPIYKARLESGQLEQVQLSEDKTPDAPEAKRSVLIFLASVVFIVIMLMFKKVIGHGLGSRDLIVITMFVSALITAFACKVDLKTIKKASVLADGAESLIVILGIAWLSGTVIGAHIPEIKAQAGIWLEAYPMLLALIFWITSAALFSHGATSALLIPIAGSMGISPEFIVGSFVAMSAMYITNIYPTSAFAISTDDTGSYESKRWNGSRFFNHPFILPGISGILVAVPFGFMLASIFIAS</sequence>